<gene>
    <name evidence="1" type="ORF">SBOR_9456</name>
</gene>
<keyword evidence="2" id="KW-1185">Reference proteome</keyword>
<proteinExistence type="predicted"/>
<protein>
    <submittedName>
        <fullName evidence="1">Uncharacterized protein</fullName>
    </submittedName>
</protein>
<organism evidence="1 2">
    <name type="scientific">Sclerotinia borealis (strain F-4128)</name>
    <dbReference type="NCBI Taxonomy" id="1432307"/>
    <lineage>
        <taxon>Eukaryota</taxon>
        <taxon>Fungi</taxon>
        <taxon>Dikarya</taxon>
        <taxon>Ascomycota</taxon>
        <taxon>Pezizomycotina</taxon>
        <taxon>Leotiomycetes</taxon>
        <taxon>Helotiales</taxon>
        <taxon>Sclerotiniaceae</taxon>
        <taxon>Sclerotinia</taxon>
    </lineage>
</organism>
<dbReference type="Proteomes" id="UP000019487">
    <property type="component" value="Unassembled WGS sequence"/>
</dbReference>
<evidence type="ECO:0000313" key="1">
    <source>
        <dbReference type="EMBL" id="ESZ90151.1"/>
    </source>
</evidence>
<dbReference type="AlphaFoldDB" id="W9C2N3"/>
<dbReference type="EMBL" id="AYSA01000686">
    <property type="protein sequence ID" value="ESZ90151.1"/>
    <property type="molecule type" value="Genomic_DNA"/>
</dbReference>
<comment type="caution">
    <text evidence="1">The sequence shown here is derived from an EMBL/GenBank/DDBJ whole genome shotgun (WGS) entry which is preliminary data.</text>
</comment>
<name>W9C2N3_SCLBF</name>
<dbReference type="HOGENOM" id="CLU_1579437_0_0_1"/>
<dbReference type="OrthoDB" id="429813at2759"/>
<evidence type="ECO:0000313" key="2">
    <source>
        <dbReference type="Proteomes" id="UP000019487"/>
    </source>
</evidence>
<accession>W9C2N3</accession>
<sequence>MSTKQDLYTLQRMDPPNQKAIYPLNSKKSETGIGIPKDWRYYQVRPAAGLQFRRYDENMYEVYIVRNPKFERGTAGLKLFHHLRRSFLACPGIRDAIVVPVQKIGFDYCTTCVALLVELASTEFLYDEQKKDLIEKLWPNVAKTNIYSRTDAFNFEEEYLVGGSTKTVG</sequence>
<reference evidence="1 2" key="1">
    <citation type="journal article" date="2014" name="Genome Announc.">
        <title>Draft genome sequence of Sclerotinia borealis, a psychrophilic plant pathogenic fungus.</title>
        <authorList>
            <person name="Mardanov A.V."/>
            <person name="Beletsky A.V."/>
            <person name="Kadnikov V.V."/>
            <person name="Ignatov A.N."/>
            <person name="Ravin N.V."/>
        </authorList>
    </citation>
    <scope>NUCLEOTIDE SEQUENCE [LARGE SCALE GENOMIC DNA]</scope>
    <source>
        <strain evidence="2">F-4157</strain>
    </source>
</reference>